<sequence length="668" mass="76664">MTNETIIFILLNSVVSFGLSLLFYKNYLKDKSKWLLIGLRFLSFFIVITLLFDFSTELTQVSTQKPKLYIGVDDSKSINYLSDSTEVTQLIKTLEDHPELNEVFDINLLKFGSKVEVLDSLSFNQNYTNLSSLFDFYTNLKDNNAQFVTITDANQNFGQSIDYSLSQSLKNRNYGIIIGDTTQVDDLNLSRTNHNAYAFLDNNFPVEVFVENNSNSATKTNLKLLQNNQLISQQNINLSPNATGQFKFEIKAKQIGKQTYKIVVDALKNEKNIINNTKSFGIEVIDNRYNILLVSEIIHPDISALKSSISASNQYKFTFKKPQDVNDLSKYNLVIAYQPTPIFKPLLTQVKTSKQSLFIIGGTSTDYDLLTDLDFGFSKKNTSLIEDIQAEFSNSYSFYETENLKFQDYPPLKNQLSRVELTDNFQTLLDQKVNGFKDGNPLWIVKNVNNHKLSVLFGENIWMWRSKAYQSFGNFKEFDRFIDQHIQFLSNKKRRERLTVEAKNFYNRGEAGKISAKFYDANYNFKSDAKLNLTITNLKTNTVNTISMARDANQFSSSISSLPTGDYSYKITAEAFSKTGDFSIIDFNRELQDQQANYKFLASALQKEQIYLQKNNADLINSILNKKPKAIQKSFVKKLGFIEIKYLLGLLILTLGFEWILRKYRGLT</sequence>
<feature type="transmembrane region" description="Helical" evidence="1">
    <location>
        <begin position="36"/>
        <end position="54"/>
    </location>
</feature>
<dbReference type="EMBL" id="FQTW01000001">
    <property type="protein sequence ID" value="SHE31303.1"/>
    <property type="molecule type" value="Genomic_DNA"/>
</dbReference>
<evidence type="ECO:0000313" key="3">
    <source>
        <dbReference type="Proteomes" id="UP000184462"/>
    </source>
</evidence>
<protein>
    <recommendedName>
        <fullName evidence="4">VWA domain-containing protein</fullName>
    </recommendedName>
</protein>
<proteinExistence type="predicted"/>
<dbReference type="RefSeq" id="WP_073190628.1">
    <property type="nucleotide sequence ID" value="NZ_FQTW01000001.1"/>
</dbReference>
<dbReference type="STRING" id="1155689.SAMN05444278_101146"/>
<dbReference type="PANTHER" id="PTHR37947">
    <property type="entry name" value="BLL2462 PROTEIN"/>
    <property type="match status" value="1"/>
</dbReference>
<accession>A0A1M4SGE3</accession>
<gene>
    <name evidence="2" type="ORF">SAMN05444278_101146</name>
</gene>
<name>A0A1M4SGE3_9FLAO</name>
<dbReference type="PANTHER" id="PTHR37947:SF1">
    <property type="entry name" value="BLL2462 PROTEIN"/>
    <property type="match status" value="1"/>
</dbReference>
<keyword evidence="3" id="KW-1185">Reference proteome</keyword>
<keyword evidence="1" id="KW-0812">Transmembrane</keyword>
<organism evidence="2 3">
    <name type="scientific">Psychroflexus salarius</name>
    <dbReference type="NCBI Taxonomy" id="1155689"/>
    <lineage>
        <taxon>Bacteria</taxon>
        <taxon>Pseudomonadati</taxon>
        <taxon>Bacteroidota</taxon>
        <taxon>Flavobacteriia</taxon>
        <taxon>Flavobacteriales</taxon>
        <taxon>Flavobacteriaceae</taxon>
        <taxon>Psychroflexus</taxon>
    </lineage>
</organism>
<keyword evidence="1" id="KW-1133">Transmembrane helix</keyword>
<evidence type="ECO:0000256" key="1">
    <source>
        <dbReference type="SAM" id="Phobius"/>
    </source>
</evidence>
<keyword evidence="1" id="KW-0472">Membrane</keyword>
<dbReference type="InterPro" id="IPR013783">
    <property type="entry name" value="Ig-like_fold"/>
</dbReference>
<dbReference type="Proteomes" id="UP000184462">
    <property type="component" value="Unassembled WGS sequence"/>
</dbReference>
<feature type="transmembrane region" description="Helical" evidence="1">
    <location>
        <begin position="644"/>
        <end position="661"/>
    </location>
</feature>
<dbReference type="OrthoDB" id="9763076at2"/>
<reference evidence="2 3" key="1">
    <citation type="submission" date="2016-11" db="EMBL/GenBank/DDBJ databases">
        <authorList>
            <person name="Jaros S."/>
            <person name="Januszkiewicz K."/>
            <person name="Wedrychowicz H."/>
        </authorList>
    </citation>
    <scope>NUCLEOTIDE SEQUENCE [LARGE SCALE GENOMIC DNA]</scope>
    <source>
        <strain evidence="2 3">DSM 25661</strain>
    </source>
</reference>
<feature type="transmembrane region" description="Helical" evidence="1">
    <location>
        <begin position="6"/>
        <end position="24"/>
    </location>
</feature>
<dbReference type="Gene3D" id="2.60.40.10">
    <property type="entry name" value="Immunoglobulins"/>
    <property type="match status" value="1"/>
</dbReference>
<evidence type="ECO:0000313" key="2">
    <source>
        <dbReference type="EMBL" id="SHE31303.1"/>
    </source>
</evidence>
<evidence type="ECO:0008006" key="4">
    <source>
        <dbReference type="Google" id="ProtNLM"/>
    </source>
</evidence>
<dbReference type="AlphaFoldDB" id="A0A1M4SGE3"/>